<keyword evidence="1" id="KW-0812">Transmembrane</keyword>
<accession>A0A4Y4DUR4</accession>
<evidence type="ECO:0000313" key="3">
    <source>
        <dbReference type="Proteomes" id="UP000316659"/>
    </source>
</evidence>
<dbReference type="EMBL" id="BJNZ01000002">
    <property type="protein sequence ID" value="GED08387.1"/>
    <property type="molecule type" value="Genomic_DNA"/>
</dbReference>
<comment type="caution">
    <text evidence="2">The sequence shown here is derived from an EMBL/GenBank/DDBJ whole genome shotgun (WGS) entry which is preliminary data.</text>
</comment>
<dbReference type="Proteomes" id="UP000316659">
    <property type="component" value="Unassembled WGS sequence"/>
</dbReference>
<gene>
    <name evidence="2" type="ORF">CCE02nite_03860</name>
</gene>
<protein>
    <submittedName>
        <fullName evidence="2">Uncharacterized protein</fullName>
    </submittedName>
</protein>
<dbReference type="NCBIfam" id="NF041681">
    <property type="entry name" value="HGxxPAAW"/>
    <property type="match status" value="1"/>
</dbReference>
<feature type="transmembrane region" description="Helical" evidence="1">
    <location>
        <begin position="58"/>
        <end position="77"/>
    </location>
</feature>
<feature type="transmembrane region" description="Helical" evidence="1">
    <location>
        <begin position="26"/>
        <end position="52"/>
    </location>
</feature>
<evidence type="ECO:0000313" key="2">
    <source>
        <dbReference type="EMBL" id="GED08387.1"/>
    </source>
</evidence>
<keyword evidence="1" id="KW-1133">Transmembrane helix</keyword>
<reference evidence="2 3" key="1">
    <citation type="submission" date="2019-06" db="EMBL/GenBank/DDBJ databases">
        <title>Whole genome shotgun sequence of Cellulosimicrobium cellulans NBRC 15516.</title>
        <authorList>
            <person name="Hosoyama A."/>
            <person name="Uohara A."/>
            <person name="Ohji S."/>
            <person name="Ichikawa N."/>
        </authorList>
    </citation>
    <scope>NUCLEOTIDE SEQUENCE [LARGE SCALE GENOMIC DNA]</scope>
    <source>
        <strain evidence="2 3">NBRC 15516</strain>
    </source>
</reference>
<dbReference type="AlphaFoldDB" id="A0A4Y4DUR4"/>
<organism evidence="2 3">
    <name type="scientific">Cellulosimicrobium cellulans</name>
    <name type="common">Arthrobacter luteus</name>
    <dbReference type="NCBI Taxonomy" id="1710"/>
    <lineage>
        <taxon>Bacteria</taxon>
        <taxon>Bacillati</taxon>
        <taxon>Actinomycetota</taxon>
        <taxon>Actinomycetes</taxon>
        <taxon>Micrococcales</taxon>
        <taxon>Promicromonosporaceae</taxon>
        <taxon>Cellulosimicrobium</taxon>
    </lineage>
</organism>
<sequence length="88" mass="9205">MAENQQTTEIAYLPPAAPPTNHGHTVAAWFTMIGIMVGSLVAAIGVLLPGMAQVSGVWLFWVGMGLVAVALVGGLVLRNMGYGQKQAR</sequence>
<evidence type="ECO:0000256" key="1">
    <source>
        <dbReference type="SAM" id="Phobius"/>
    </source>
</evidence>
<proteinExistence type="predicted"/>
<keyword evidence="1" id="KW-0472">Membrane</keyword>
<name>A0A4Y4DUR4_CELCE</name>